<comment type="caution">
    <text evidence="2">The sequence shown here is derived from an EMBL/GenBank/DDBJ whole genome shotgun (WGS) entry which is preliminary data.</text>
</comment>
<dbReference type="InterPro" id="IPR036873">
    <property type="entry name" value="Rhodanese-like_dom_sf"/>
</dbReference>
<dbReference type="GO" id="GO:0006749">
    <property type="term" value="P:glutathione metabolic process"/>
    <property type="evidence" value="ECO:0007669"/>
    <property type="project" value="InterPro"/>
</dbReference>
<accession>A0A074M939</accession>
<dbReference type="GO" id="GO:0050313">
    <property type="term" value="F:sulfur dioxygenase activity"/>
    <property type="evidence" value="ECO:0007669"/>
    <property type="project" value="InterPro"/>
</dbReference>
<dbReference type="PANTHER" id="PTHR43084:SF7">
    <property type="entry name" value="BETA-LACTAMASE DOMAIN PROTEIN"/>
    <property type="match status" value="1"/>
</dbReference>
<feature type="domain" description="Rhodanese" evidence="1">
    <location>
        <begin position="17"/>
        <end position="112"/>
    </location>
</feature>
<dbReference type="Gene3D" id="3.40.250.10">
    <property type="entry name" value="Rhodanese-like domain"/>
    <property type="match status" value="1"/>
</dbReference>
<dbReference type="CDD" id="cd07724">
    <property type="entry name" value="POD-like_MBL-fold"/>
    <property type="match status" value="1"/>
</dbReference>
<name>A0A074M939_9BACL</name>
<dbReference type="PANTHER" id="PTHR43084">
    <property type="entry name" value="PERSULFIDE DIOXYGENASE ETHE1"/>
    <property type="match status" value="1"/>
</dbReference>
<dbReference type="AlphaFoldDB" id="A0A074M939"/>
<proteinExistence type="predicted"/>
<dbReference type="GO" id="GO:0070813">
    <property type="term" value="P:hydrogen sulfide metabolic process"/>
    <property type="evidence" value="ECO:0007669"/>
    <property type="project" value="TreeGrafter"/>
</dbReference>
<dbReference type="Proteomes" id="UP000027931">
    <property type="component" value="Unassembled WGS sequence"/>
</dbReference>
<dbReference type="RefSeq" id="WP_038090385.1">
    <property type="nucleotide sequence ID" value="NZ_JMIR01000022.1"/>
</dbReference>
<dbReference type="SMART" id="SM00450">
    <property type="entry name" value="RHOD"/>
    <property type="match status" value="1"/>
</dbReference>
<sequence length="377" mass="41859">MTVNIINAKQMHEWMEKQDDLCLVDVRSHQDFDNWKVLTKSTPLVCIPYDDFQDEERETWKSLPSDRPLGIICYRGRSAREVAEKLDAKGLDVYVLDGGMQEWSQFYHPVTVVEDGWKLIQIQRLGKGCLSYMIVSGVEAMVVDPGRHIETYLELAAQEGVRITSIMDTHLHADHISGAVELAEKTGARYLISSQEMQGSTLPYVPVESMDSIKMGDVQVKVLLVPTPGHTPGSVSFLVNDRYLLSGDTVFVGGLGRPDLGGQARAWAQKLYETVFNGLAKLPDDTIVLPTHFSSVEEFSASGYVGADLGTIRANNEVMRTEDLELFTEMVAGRVGATPPNYTEIVELNRGHLTADADKKLELEFGPNRCAAKHSNL</sequence>
<gene>
    <name evidence="2" type="ORF">EL26_15450</name>
</gene>
<evidence type="ECO:0000259" key="1">
    <source>
        <dbReference type="PROSITE" id="PS50206"/>
    </source>
</evidence>
<dbReference type="InterPro" id="IPR051682">
    <property type="entry name" value="Mito_Persulfide_Diox"/>
</dbReference>
<dbReference type="InterPro" id="IPR001279">
    <property type="entry name" value="Metallo-B-lactamas"/>
</dbReference>
<dbReference type="Gene3D" id="3.60.15.10">
    <property type="entry name" value="Ribonuclease Z/Hydroxyacylglutathione hydrolase-like"/>
    <property type="match status" value="1"/>
</dbReference>
<dbReference type="SUPFAM" id="SSF52821">
    <property type="entry name" value="Rhodanese/Cell cycle control phosphatase"/>
    <property type="match status" value="1"/>
</dbReference>
<dbReference type="OrthoDB" id="9784009at2"/>
<dbReference type="EMBL" id="JMIR01000022">
    <property type="protein sequence ID" value="KEO82472.1"/>
    <property type="molecule type" value="Genomic_DNA"/>
</dbReference>
<dbReference type="eggNOG" id="COG0491">
    <property type="taxonomic scope" value="Bacteria"/>
</dbReference>
<keyword evidence="3" id="KW-1185">Reference proteome</keyword>
<dbReference type="SUPFAM" id="SSF56281">
    <property type="entry name" value="Metallo-hydrolase/oxidoreductase"/>
    <property type="match status" value="1"/>
</dbReference>
<evidence type="ECO:0000313" key="2">
    <source>
        <dbReference type="EMBL" id="KEO82472.1"/>
    </source>
</evidence>
<dbReference type="Pfam" id="PF00581">
    <property type="entry name" value="Rhodanese"/>
    <property type="match status" value="1"/>
</dbReference>
<evidence type="ECO:0000313" key="3">
    <source>
        <dbReference type="Proteomes" id="UP000027931"/>
    </source>
</evidence>
<organism evidence="2 3">
    <name type="scientific">Tumebacillus flagellatus</name>
    <dbReference type="NCBI Taxonomy" id="1157490"/>
    <lineage>
        <taxon>Bacteria</taxon>
        <taxon>Bacillati</taxon>
        <taxon>Bacillota</taxon>
        <taxon>Bacilli</taxon>
        <taxon>Bacillales</taxon>
        <taxon>Alicyclobacillaceae</taxon>
        <taxon>Tumebacillus</taxon>
    </lineage>
</organism>
<dbReference type="InterPro" id="IPR036866">
    <property type="entry name" value="RibonucZ/Hydroxyglut_hydro"/>
</dbReference>
<dbReference type="PROSITE" id="PS50206">
    <property type="entry name" value="RHODANESE_3"/>
    <property type="match status" value="1"/>
</dbReference>
<dbReference type="STRING" id="1157490.EL26_15450"/>
<dbReference type="InterPro" id="IPR044528">
    <property type="entry name" value="POD-like_MBL-fold"/>
</dbReference>
<protein>
    <recommendedName>
        <fullName evidence="1">Rhodanese domain-containing protein</fullName>
    </recommendedName>
</protein>
<reference evidence="2 3" key="1">
    <citation type="journal article" date="2013" name="Int. J. Syst. Evol. Microbiol.">
        <title>Tumebacillus flagellatus sp. nov., an alpha-amylase/pullulanase-producing bacterium isolated from cassava wastewater.</title>
        <authorList>
            <person name="Wang Q."/>
            <person name="Xie N."/>
            <person name="Qin Y."/>
            <person name="Shen N."/>
            <person name="Zhu J."/>
            <person name="Mi H."/>
            <person name="Huang R."/>
        </authorList>
    </citation>
    <scope>NUCLEOTIDE SEQUENCE [LARGE SCALE GENOMIC DNA]</scope>
    <source>
        <strain evidence="2 3">GST4</strain>
    </source>
</reference>
<dbReference type="SMART" id="SM00849">
    <property type="entry name" value="Lactamase_B"/>
    <property type="match status" value="1"/>
</dbReference>
<dbReference type="Pfam" id="PF00753">
    <property type="entry name" value="Lactamase_B"/>
    <property type="match status" value="1"/>
</dbReference>
<dbReference type="InterPro" id="IPR001763">
    <property type="entry name" value="Rhodanese-like_dom"/>
</dbReference>